<proteinExistence type="predicted"/>
<gene>
    <name evidence="2" type="ORF">P4U43_10140</name>
</gene>
<dbReference type="EMBL" id="JAROKN010000024">
    <property type="protein sequence ID" value="MDF9278148.1"/>
    <property type="molecule type" value="Genomic_DNA"/>
</dbReference>
<dbReference type="Gene3D" id="3.40.630.30">
    <property type="match status" value="1"/>
</dbReference>
<dbReference type="PROSITE" id="PS51186">
    <property type="entry name" value="GNAT"/>
    <property type="match status" value="1"/>
</dbReference>
<evidence type="ECO:0000259" key="1">
    <source>
        <dbReference type="PROSITE" id="PS51186"/>
    </source>
</evidence>
<reference evidence="2 3" key="1">
    <citation type="journal article" date="2023" name="Int. J. Syst. Evol. Microbiol.">
        <title>Arthrobacter vasquezii sp. nov., isolated from a soil sample from Union Glacier, Antarctica.</title>
        <authorList>
            <person name="Valenzuela-Ibaceta F."/>
            <person name="Carrasco V."/>
            <person name="Lagos-Moraga S."/>
            <person name="Dietz-Vargas C."/>
            <person name="Navarro C.A."/>
            <person name="Perez-Donoso J.M."/>
        </authorList>
    </citation>
    <scope>NUCLEOTIDE SEQUENCE [LARGE SCALE GENOMIC DNA]</scope>
    <source>
        <strain evidence="2 3">EH-1B-1</strain>
    </source>
</reference>
<organism evidence="2 3">
    <name type="scientific">Arthrobacter vasquezii</name>
    <dbReference type="NCBI Taxonomy" id="2977629"/>
    <lineage>
        <taxon>Bacteria</taxon>
        <taxon>Bacillati</taxon>
        <taxon>Actinomycetota</taxon>
        <taxon>Actinomycetes</taxon>
        <taxon>Micrococcales</taxon>
        <taxon>Micrococcaceae</taxon>
        <taxon>Arthrobacter</taxon>
    </lineage>
</organism>
<comment type="caution">
    <text evidence="2">The sequence shown here is derived from an EMBL/GenBank/DDBJ whole genome shotgun (WGS) entry which is preliminary data.</text>
</comment>
<evidence type="ECO:0000313" key="2">
    <source>
        <dbReference type="EMBL" id="MDF9278148.1"/>
    </source>
</evidence>
<dbReference type="InterPro" id="IPR000182">
    <property type="entry name" value="GNAT_dom"/>
</dbReference>
<dbReference type="Proteomes" id="UP001220456">
    <property type="component" value="Unassembled WGS sequence"/>
</dbReference>
<keyword evidence="3" id="KW-1185">Reference proteome</keyword>
<dbReference type="PANTHER" id="PTHR43415:SF3">
    <property type="entry name" value="GNAT-FAMILY ACETYLTRANSFERASE"/>
    <property type="match status" value="1"/>
</dbReference>
<feature type="domain" description="N-acetyltransferase" evidence="1">
    <location>
        <begin position="17"/>
        <end position="180"/>
    </location>
</feature>
<sequence length="184" mass="20382">MLMVHFTPPPVLTTARLRLEPLGPEHVEGTWIGLQNPESMRLTGTHGQFRRPQIESWLAGLAATDGRADWAIILTSDGSHIGEVVLNDYDADNSSLGFRIALNADSRFGHGYGTEATRAVVGHAFDVIGVHRISLEVYAFNPRAQRAYEKCGFRVEGRLRDALRWNGEWIDAVVMGMLATDPRS</sequence>
<name>A0ABT6CVP6_9MICC</name>
<protein>
    <submittedName>
        <fullName evidence="2">GNAT family protein</fullName>
    </submittedName>
</protein>
<dbReference type="SUPFAM" id="SSF55729">
    <property type="entry name" value="Acyl-CoA N-acyltransferases (Nat)"/>
    <property type="match status" value="1"/>
</dbReference>
<accession>A0ABT6CVP6</accession>
<dbReference type="PANTHER" id="PTHR43415">
    <property type="entry name" value="SPERMIDINE N(1)-ACETYLTRANSFERASE"/>
    <property type="match status" value="1"/>
</dbReference>
<evidence type="ECO:0000313" key="3">
    <source>
        <dbReference type="Proteomes" id="UP001220456"/>
    </source>
</evidence>
<dbReference type="InterPro" id="IPR016181">
    <property type="entry name" value="Acyl_CoA_acyltransferase"/>
</dbReference>
<dbReference type="Pfam" id="PF13302">
    <property type="entry name" value="Acetyltransf_3"/>
    <property type="match status" value="1"/>
</dbReference>
<dbReference type="RefSeq" id="WP_277358630.1">
    <property type="nucleotide sequence ID" value="NZ_JAROKN010000024.1"/>
</dbReference>